<evidence type="ECO:0000313" key="2">
    <source>
        <dbReference type="EMBL" id="KAJ3651452.1"/>
    </source>
</evidence>
<keyword evidence="3" id="KW-1185">Reference proteome</keyword>
<organism evidence="2 3">
    <name type="scientific">Zophobas morio</name>
    <dbReference type="NCBI Taxonomy" id="2755281"/>
    <lineage>
        <taxon>Eukaryota</taxon>
        <taxon>Metazoa</taxon>
        <taxon>Ecdysozoa</taxon>
        <taxon>Arthropoda</taxon>
        <taxon>Hexapoda</taxon>
        <taxon>Insecta</taxon>
        <taxon>Pterygota</taxon>
        <taxon>Neoptera</taxon>
        <taxon>Endopterygota</taxon>
        <taxon>Coleoptera</taxon>
        <taxon>Polyphaga</taxon>
        <taxon>Cucujiformia</taxon>
        <taxon>Tenebrionidae</taxon>
        <taxon>Zophobas</taxon>
    </lineage>
</organism>
<reference evidence="2" key="1">
    <citation type="journal article" date="2023" name="G3 (Bethesda)">
        <title>Whole genome assemblies of Zophobas morio and Tenebrio molitor.</title>
        <authorList>
            <person name="Kaur S."/>
            <person name="Stinson S.A."/>
            <person name="diCenzo G.C."/>
        </authorList>
    </citation>
    <scope>NUCLEOTIDE SEQUENCE</scope>
    <source>
        <strain evidence="2">QUZm001</strain>
    </source>
</reference>
<dbReference type="AlphaFoldDB" id="A0AA38I8X4"/>
<feature type="region of interest" description="Disordered" evidence="1">
    <location>
        <begin position="1"/>
        <end position="23"/>
    </location>
</feature>
<dbReference type="Proteomes" id="UP001168821">
    <property type="component" value="Unassembled WGS sequence"/>
</dbReference>
<evidence type="ECO:0000313" key="3">
    <source>
        <dbReference type="Proteomes" id="UP001168821"/>
    </source>
</evidence>
<proteinExistence type="predicted"/>
<sequence>MHRSATQLHSNANPMLRTLPPSHQKLHNYPKTDHWLLEIRFTKPNPYHKTSYFLKQFLGARWRHIEDVTRRRRFNFVELPHRLAPGAVAAPAPAPPFLVRCRNTSLIFE</sequence>
<name>A0AA38I8X4_9CUCU</name>
<evidence type="ECO:0000256" key="1">
    <source>
        <dbReference type="SAM" id="MobiDB-lite"/>
    </source>
</evidence>
<accession>A0AA38I8X4</accession>
<gene>
    <name evidence="2" type="ORF">Zmor_017495</name>
</gene>
<dbReference type="EMBL" id="JALNTZ010000005">
    <property type="protein sequence ID" value="KAJ3651452.1"/>
    <property type="molecule type" value="Genomic_DNA"/>
</dbReference>
<protein>
    <submittedName>
        <fullName evidence="2">Uncharacterized protein</fullName>
    </submittedName>
</protein>
<feature type="compositionally biased region" description="Polar residues" evidence="1">
    <location>
        <begin position="1"/>
        <end position="13"/>
    </location>
</feature>
<comment type="caution">
    <text evidence="2">The sequence shown here is derived from an EMBL/GenBank/DDBJ whole genome shotgun (WGS) entry which is preliminary data.</text>
</comment>